<dbReference type="GO" id="GO:0003723">
    <property type="term" value="F:RNA binding"/>
    <property type="evidence" value="ECO:0007669"/>
    <property type="project" value="UniProtKB-KW"/>
</dbReference>
<feature type="compositionally biased region" description="Polar residues" evidence="8">
    <location>
        <begin position="73"/>
        <end position="87"/>
    </location>
</feature>
<dbReference type="EMBL" id="JAJTJA010000007">
    <property type="protein sequence ID" value="KAH8696011.1"/>
    <property type="molecule type" value="Genomic_DNA"/>
</dbReference>
<dbReference type="AlphaFoldDB" id="A0AAD4KSY4"/>
<dbReference type="PROSITE" id="PS51192">
    <property type="entry name" value="HELICASE_ATP_BIND_1"/>
    <property type="match status" value="1"/>
</dbReference>
<feature type="compositionally biased region" description="Basic residues" evidence="8">
    <location>
        <begin position="88"/>
        <end position="98"/>
    </location>
</feature>
<evidence type="ECO:0000313" key="12">
    <source>
        <dbReference type="Proteomes" id="UP001201262"/>
    </source>
</evidence>
<evidence type="ECO:0000259" key="9">
    <source>
        <dbReference type="PROSITE" id="PS51192"/>
    </source>
</evidence>
<dbReference type="EC" id="3.6.4.13" evidence="1"/>
<dbReference type="InterPro" id="IPR014001">
    <property type="entry name" value="Helicase_ATP-bd"/>
</dbReference>
<dbReference type="Proteomes" id="UP001201262">
    <property type="component" value="Unassembled WGS sequence"/>
</dbReference>
<feature type="domain" description="Helicase C-terminal" evidence="10">
    <location>
        <begin position="457"/>
        <end position="633"/>
    </location>
</feature>
<dbReference type="InterPro" id="IPR027417">
    <property type="entry name" value="P-loop_NTPase"/>
</dbReference>
<comment type="catalytic activity">
    <reaction evidence="7">
        <text>ATP + H2O = ADP + phosphate + H(+)</text>
        <dbReference type="Rhea" id="RHEA:13065"/>
        <dbReference type="ChEBI" id="CHEBI:15377"/>
        <dbReference type="ChEBI" id="CHEBI:15378"/>
        <dbReference type="ChEBI" id="CHEBI:30616"/>
        <dbReference type="ChEBI" id="CHEBI:43474"/>
        <dbReference type="ChEBI" id="CHEBI:456216"/>
        <dbReference type="EC" id="3.6.4.13"/>
    </reaction>
</comment>
<proteinExistence type="predicted"/>
<evidence type="ECO:0000256" key="2">
    <source>
        <dbReference type="ARBA" id="ARBA00022741"/>
    </source>
</evidence>
<evidence type="ECO:0000256" key="3">
    <source>
        <dbReference type="ARBA" id="ARBA00022801"/>
    </source>
</evidence>
<dbReference type="Gene3D" id="3.40.50.300">
    <property type="entry name" value="P-loop containing nucleotide triphosphate hydrolases"/>
    <property type="match status" value="2"/>
</dbReference>
<keyword evidence="3 11" id="KW-0378">Hydrolase</keyword>
<dbReference type="PROSITE" id="PS51194">
    <property type="entry name" value="HELICASE_CTER"/>
    <property type="match status" value="1"/>
</dbReference>
<dbReference type="InterPro" id="IPR011545">
    <property type="entry name" value="DEAD/DEAH_box_helicase_dom"/>
</dbReference>
<dbReference type="PANTHER" id="PTHR47960">
    <property type="entry name" value="DEAD-BOX ATP-DEPENDENT RNA HELICASE 50"/>
    <property type="match status" value="1"/>
</dbReference>
<dbReference type="CDD" id="cd18787">
    <property type="entry name" value="SF2_C_DEAD"/>
    <property type="match status" value="1"/>
</dbReference>
<sequence length="633" mass="70992">MSACFLCQNGASFLRRPTLLSAIPTPHSPWLMTSRWVSSSRQRRPSRMTLSPNVAKTDLKSKRRNRNDKGPWSNINQKEARLNTTPRTRSKAAIKRSSRGREDNGPEKEESPLYKALKMQTTLAPMTYHQRTSIKEKIASIMNFDQFNLLPVVQDSISTQALPGLVDIAPTPIQKVAIPALLKGPDQNKKKQKKPEDVELKYNQYLLAAETGSGKTLAYLVPVIDTIKRLDIAEQEAKEREEAAKAKEAEKKVLDIEPPELSENLTSKAGRPKAIILLPTSELVAQVGDKVKAFAHTVKFRSGRITSADSARKIRNIVFNPAGIDVLVSTPHLLASIAKTDPYVLSHVQHIVVDEADSLLDKSFAPITTEIIDKSASSLKQLILCSATIPRSLDSFLRKKFPNIHRLATPNLHAIPRRVQLGVVDVDKDPYRGNRNIACADIIWSLGKAGESETMGPFTRYMDPEVKKILVFVNEREEADEVARYLASRGIDAVSFSRDSSKRNADVLRDFTEPRRIPNPEDIMEKQRLRRVQQSELPFVMEPSEAKEEHGSKLLRTKVMVTTDLGSRGIDTLAVRTVILYHVPHTTIDFIHRLGRVGRMGKRGRGIVLVGRKDRKDVVREVREAMYRGTALI</sequence>
<keyword evidence="5" id="KW-0067">ATP-binding</keyword>
<evidence type="ECO:0000256" key="8">
    <source>
        <dbReference type="SAM" id="MobiDB-lite"/>
    </source>
</evidence>
<accession>A0AAD4KSY4</accession>
<keyword evidence="2" id="KW-0547">Nucleotide-binding</keyword>
<dbReference type="RefSeq" id="XP_046070949.1">
    <property type="nucleotide sequence ID" value="XM_046216285.1"/>
</dbReference>
<evidence type="ECO:0000256" key="5">
    <source>
        <dbReference type="ARBA" id="ARBA00022840"/>
    </source>
</evidence>
<name>A0AAD4KSY4_9EURO</name>
<keyword evidence="12" id="KW-1185">Reference proteome</keyword>
<dbReference type="GeneID" id="70246572"/>
<keyword evidence="6" id="KW-0694">RNA-binding</keyword>
<dbReference type="Pfam" id="PF00270">
    <property type="entry name" value="DEAD"/>
    <property type="match status" value="1"/>
</dbReference>
<evidence type="ECO:0000256" key="7">
    <source>
        <dbReference type="ARBA" id="ARBA00047984"/>
    </source>
</evidence>
<comment type="caution">
    <text evidence="11">The sequence shown here is derived from an EMBL/GenBank/DDBJ whole genome shotgun (WGS) entry which is preliminary data.</text>
</comment>
<dbReference type="SMART" id="SM00487">
    <property type="entry name" value="DEXDc"/>
    <property type="match status" value="1"/>
</dbReference>
<dbReference type="GO" id="GO:0016787">
    <property type="term" value="F:hydrolase activity"/>
    <property type="evidence" value="ECO:0007669"/>
    <property type="project" value="UniProtKB-KW"/>
</dbReference>
<feature type="compositionally biased region" description="Basic and acidic residues" evidence="8">
    <location>
        <begin position="99"/>
        <end position="112"/>
    </location>
</feature>
<dbReference type="SUPFAM" id="SSF52540">
    <property type="entry name" value="P-loop containing nucleoside triphosphate hydrolases"/>
    <property type="match status" value="1"/>
</dbReference>
<dbReference type="GO" id="GO:0005524">
    <property type="term" value="F:ATP binding"/>
    <property type="evidence" value="ECO:0007669"/>
    <property type="project" value="UniProtKB-KW"/>
</dbReference>
<feature type="region of interest" description="Disordered" evidence="8">
    <location>
        <begin position="58"/>
        <end position="112"/>
    </location>
</feature>
<evidence type="ECO:0000256" key="6">
    <source>
        <dbReference type="ARBA" id="ARBA00022884"/>
    </source>
</evidence>
<dbReference type="InterPro" id="IPR001650">
    <property type="entry name" value="Helicase_C-like"/>
</dbReference>
<dbReference type="SMART" id="SM00490">
    <property type="entry name" value="HELICc"/>
    <property type="match status" value="1"/>
</dbReference>
<organism evidence="11 12">
    <name type="scientific">Talaromyces proteolyticus</name>
    <dbReference type="NCBI Taxonomy" id="1131652"/>
    <lineage>
        <taxon>Eukaryota</taxon>
        <taxon>Fungi</taxon>
        <taxon>Dikarya</taxon>
        <taxon>Ascomycota</taxon>
        <taxon>Pezizomycotina</taxon>
        <taxon>Eurotiomycetes</taxon>
        <taxon>Eurotiomycetidae</taxon>
        <taxon>Eurotiales</taxon>
        <taxon>Trichocomaceae</taxon>
        <taxon>Talaromyces</taxon>
        <taxon>Talaromyces sect. Bacilispori</taxon>
    </lineage>
</organism>
<dbReference type="GO" id="GO:0003724">
    <property type="term" value="F:RNA helicase activity"/>
    <property type="evidence" value="ECO:0007669"/>
    <property type="project" value="UniProtKB-EC"/>
</dbReference>
<evidence type="ECO:0000313" key="11">
    <source>
        <dbReference type="EMBL" id="KAH8696011.1"/>
    </source>
</evidence>
<reference evidence="11" key="1">
    <citation type="submission" date="2021-12" db="EMBL/GenBank/DDBJ databases">
        <title>Convergent genome expansion in fungi linked to evolution of root-endophyte symbiosis.</title>
        <authorList>
            <consortium name="DOE Joint Genome Institute"/>
            <person name="Ke Y.-H."/>
            <person name="Bonito G."/>
            <person name="Liao H.-L."/>
            <person name="Looney B."/>
            <person name="Rojas-Flechas A."/>
            <person name="Nash J."/>
            <person name="Hameed K."/>
            <person name="Schadt C."/>
            <person name="Martin F."/>
            <person name="Crous P.W."/>
            <person name="Miettinen O."/>
            <person name="Magnuson J.K."/>
            <person name="Labbe J."/>
            <person name="Jacobson D."/>
            <person name="Doktycz M.J."/>
            <person name="Veneault-Fourrey C."/>
            <person name="Kuo A."/>
            <person name="Mondo S."/>
            <person name="Calhoun S."/>
            <person name="Riley R."/>
            <person name="Ohm R."/>
            <person name="LaButti K."/>
            <person name="Andreopoulos B."/>
            <person name="Pangilinan J."/>
            <person name="Nolan M."/>
            <person name="Tritt A."/>
            <person name="Clum A."/>
            <person name="Lipzen A."/>
            <person name="Daum C."/>
            <person name="Barry K."/>
            <person name="Grigoriev I.V."/>
            <person name="Vilgalys R."/>
        </authorList>
    </citation>
    <scope>NUCLEOTIDE SEQUENCE</scope>
    <source>
        <strain evidence="11">PMI_201</strain>
    </source>
</reference>
<keyword evidence="4" id="KW-0347">Helicase</keyword>
<gene>
    <name evidence="11" type="ORF">BGW36DRAFT_380068</name>
</gene>
<evidence type="ECO:0000259" key="10">
    <source>
        <dbReference type="PROSITE" id="PS51194"/>
    </source>
</evidence>
<dbReference type="Pfam" id="PF00271">
    <property type="entry name" value="Helicase_C"/>
    <property type="match status" value="1"/>
</dbReference>
<evidence type="ECO:0000256" key="4">
    <source>
        <dbReference type="ARBA" id="ARBA00022806"/>
    </source>
</evidence>
<protein>
    <recommendedName>
        <fullName evidence="1">RNA helicase</fullName>
        <ecNumber evidence="1">3.6.4.13</ecNumber>
    </recommendedName>
</protein>
<feature type="domain" description="Helicase ATP-binding" evidence="9">
    <location>
        <begin position="196"/>
        <end position="407"/>
    </location>
</feature>
<evidence type="ECO:0000256" key="1">
    <source>
        <dbReference type="ARBA" id="ARBA00012552"/>
    </source>
</evidence>